<evidence type="ECO:0000313" key="3">
    <source>
        <dbReference type="RefSeq" id="XP_015078305.1"/>
    </source>
</evidence>
<dbReference type="PANTHER" id="PTHR37984">
    <property type="entry name" value="PROTEIN CBG26694"/>
    <property type="match status" value="1"/>
</dbReference>
<evidence type="ECO:0000313" key="2">
    <source>
        <dbReference type="Proteomes" id="UP000694930"/>
    </source>
</evidence>
<dbReference type="InterPro" id="IPR012337">
    <property type="entry name" value="RNaseH-like_sf"/>
</dbReference>
<dbReference type="InterPro" id="IPR050951">
    <property type="entry name" value="Retrovirus_Pol_polyprotein"/>
</dbReference>
<reference evidence="2" key="1">
    <citation type="journal article" date="2014" name="Nat. Genet.">
        <title>The genome of the stress-tolerant wild tomato species Solanum pennellii.</title>
        <authorList>
            <person name="Bolger A."/>
            <person name="Scossa F."/>
            <person name="Bolger M.E."/>
            <person name="Lanz C."/>
            <person name="Maumus F."/>
            <person name="Tohge T."/>
            <person name="Quesneville H."/>
            <person name="Alseekh S."/>
            <person name="Sorensen I."/>
            <person name="Lichtenstein G."/>
            <person name="Fich E.A."/>
            <person name="Conte M."/>
            <person name="Keller H."/>
            <person name="Schneeberger K."/>
            <person name="Schwacke R."/>
            <person name="Ofner I."/>
            <person name="Vrebalov J."/>
            <person name="Xu Y."/>
            <person name="Osorio S."/>
            <person name="Aflitos S.A."/>
            <person name="Schijlen E."/>
            <person name="Jimenez-Gomez J.M."/>
            <person name="Ryngajllo M."/>
            <person name="Kimura S."/>
            <person name="Kumar R."/>
            <person name="Koenig D."/>
            <person name="Headland L.R."/>
            <person name="Maloof J.N."/>
            <person name="Sinha N."/>
            <person name="van Ham R.C."/>
            <person name="Lankhorst R.K."/>
            <person name="Mao L."/>
            <person name="Vogel A."/>
            <person name="Arsova B."/>
            <person name="Panstruga R."/>
            <person name="Fei Z."/>
            <person name="Rose J.K."/>
            <person name="Zamir D."/>
            <person name="Carrari F."/>
            <person name="Giovannoni J.J."/>
            <person name="Weigel D."/>
            <person name="Usadel B."/>
            <person name="Fernie A.R."/>
        </authorList>
    </citation>
    <scope>NUCLEOTIDE SEQUENCE [LARGE SCALE GENOMIC DNA]</scope>
    <source>
        <strain evidence="2">cv. LA0716</strain>
    </source>
</reference>
<organism evidence="2 3">
    <name type="scientific">Solanum pennellii</name>
    <name type="common">Tomato</name>
    <name type="synonym">Lycopersicon pennellii</name>
    <dbReference type="NCBI Taxonomy" id="28526"/>
    <lineage>
        <taxon>Eukaryota</taxon>
        <taxon>Viridiplantae</taxon>
        <taxon>Streptophyta</taxon>
        <taxon>Embryophyta</taxon>
        <taxon>Tracheophyta</taxon>
        <taxon>Spermatophyta</taxon>
        <taxon>Magnoliopsida</taxon>
        <taxon>eudicotyledons</taxon>
        <taxon>Gunneridae</taxon>
        <taxon>Pentapetalae</taxon>
        <taxon>asterids</taxon>
        <taxon>lamiids</taxon>
        <taxon>Solanales</taxon>
        <taxon>Solanaceae</taxon>
        <taxon>Solanoideae</taxon>
        <taxon>Solaneae</taxon>
        <taxon>Solanum</taxon>
        <taxon>Solanum subgen. Lycopersicon</taxon>
    </lineage>
</organism>
<dbReference type="GeneID" id="107022113"/>
<dbReference type="Gene3D" id="3.30.420.10">
    <property type="entry name" value="Ribonuclease H-like superfamily/Ribonuclease H"/>
    <property type="match status" value="1"/>
</dbReference>
<name>A0ABM1GZT1_SOLPN</name>
<accession>A0ABM1GZT1</accession>
<dbReference type="RefSeq" id="XP_015078305.1">
    <property type="nucleotide sequence ID" value="XM_015222819.1"/>
</dbReference>
<keyword evidence="2" id="KW-1185">Reference proteome</keyword>
<protein>
    <submittedName>
        <fullName evidence="3">Uncharacterized protein LOC107022113</fullName>
    </submittedName>
</protein>
<dbReference type="InterPro" id="IPR036397">
    <property type="entry name" value="RNaseH_sf"/>
</dbReference>
<reference evidence="3" key="2">
    <citation type="submission" date="2025-08" db="UniProtKB">
        <authorList>
            <consortium name="RefSeq"/>
        </authorList>
    </citation>
    <scope>IDENTIFICATION</scope>
</reference>
<sequence length="109" mass="12277">MDIVGALPKSSGGHLYILAATDYFSKWVEVVALKEVKKKNVIYRFGIPCYIITNNGKPFDNKLMNKISDLFGFKQRKSSMYHAANGLAEAFNKTLCNLLNKVISKSERD</sequence>
<dbReference type="PROSITE" id="PS50994">
    <property type="entry name" value="INTEGRASE"/>
    <property type="match status" value="1"/>
</dbReference>
<feature type="domain" description="Integrase catalytic" evidence="1">
    <location>
        <begin position="1"/>
        <end position="109"/>
    </location>
</feature>
<gene>
    <name evidence="3" type="primary">LOC107022113</name>
</gene>
<proteinExistence type="predicted"/>
<dbReference type="InterPro" id="IPR001584">
    <property type="entry name" value="Integrase_cat-core"/>
</dbReference>
<dbReference type="SUPFAM" id="SSF53098">
    <property type="entry name" value="Ribonuclease H-like"/>
    <property type="match status" value="1"/>
</dbReference>
<dbReference type="Proteomes" id="UP000694930">
    <property type="component" value="Chromosome 6"/>
</dbReference>
<dbReference type="PANTHER" id="PTHR37984:SF5">
    <property type="entry name" value="PROTEIN NYNRIN-LIKE"/>
    <property type="match status" value="1"/>
</dbReference>
<evidence type="ECO:0000259" key="1">
    <source>
        <dbReference type="PROSITE" id="PS50994"/>
    </source>
</evidence>